<dbReference type="Gene3D" id="3.40.50.1000">
    <property type="entry name" value="HAD superfamily/HAD-like"/>
    <property type="match status" value="1"/>
</dbReference>
<evidence type="ECO:0000256" key="1">
    <source>
        <dbReference type="ARBA" id="ARBA00001962"/>
    </source>
</evidence>
<dbReference type="SUPFAM" id="SSF117074">
    <property type="entry name" value="Hypothetical protein PA1324"/>
    <property type="match status" value="3"/>
</dbReference>
<evidence type="ECO:0000313" key="4">
    <source>
        <dbReference type="EnsemblProtists" id="EOD18445"/>
    </source>
</evidence>
<dbReference type="EnsemblProtists" id="EOD18445">
    <property type="protein sequence ID" value="EOD18445"/>
    <property type="gene ID" value="EMIHUDRAFT_96160"/>
</dbReference>
<evidence type="ECO:0000256" key="2">
    <source>
        <dbReference type="SAM" id="MobiDB-lite"/>
    </source>
</evidence>
<reference evidence="4" key="2">
    <citation type="submission" date="2024-10" db="UniProtKB">
        <authorList>
            <consortium name="EnsemblProtists"/>
        </authorList>
    </citation>
    <scope>IDENTIFICATION</scope>
</reference>
<organism evidence="4 5">
    <name type="scientific">Emiliania huxleyi (strain CCMP1516)</name>
    <dbReference type="NCBI Taxonomy" id="280463"/>
    <lineage>
        <taxon>Eukaryota</taxon>
        <taxon>Haptista</taxon>
        <taxon>Haptophyta</taxon>
        <taxon>Prymnesiophyceae</taxon>
        <taxon>Isochrysidales</taxon>
        <taxon>Noelaerhabdaceae</taxon>
        <taxon>Emiliania</taxon>
    </lineage>
</organism>
<feature type="region of interest" description="Disordered" evidence="2">
    <location>
        <begin position="547"/>
        <end position="566"/>
    </location>
</feature>
<feature type="compositionally biased region" description="Polar residues" evidence="2">
    <location>
        <begin position="552"/>
        <end position="566"/>
    </location>
</feature>
<feature type="region of interest" description="Disordered" evidence="2">
    <location>
        <begin position="1184"/>
        <end position="1208"/>
    </location>
</feature>
<dbReference type="HOGENOM" id="CLU_263535_0_0_1"/>
<dbReference type="CDD" id="cd01427">
    <property type="entry name" value="HAD_like"/>
    <property type="match status" value="1"/>
</dbReference>
<comment type="cofactor">
    <cofactor evidence="1">
        <name>Fe cation</name>
        <dbReference type="ChEBI" id="CHEBI:24875"/>
    </cofactor>
</comment>
<dbReference type="PANTHER" id="PTHR20883">
    <property type="entry name" value="PHYTANOYL-COA DIOXYGENASE DOMAIN CONTAINING 1"/>
    <property type="match status" value="1"/>
</dbReference>
<dbReference type="Gene3D" id="2.60.40.10">
    <property type="entry name" value="Immunoglobulins"/>
    <property type="match status" value="3"/>
</dbReference>
<feature type="domain" description="Fe2OG dioxygenase" evidence="3">
    <location>
        <begin position="1085"/>
        <end position="1249"/>
    </location>
</feature>
<feature type="region of interest" description="Disordered" evidence="2">
    <location>
        <begin position="17"/>
        <end position="148"/>
    </location>
</feature>
<evidence type="ECO:0000259" key="3">
    <source>
        <dbReference type="PROSITE" id="PS51471"/>
    </source>
</evidence>
<dbReference type="PROSITE" id="PS51471">
    <property type="entry name" value="FE2OG_OXY"/>
    <property type="match status" value="1"/>
</dbReference>
<dbReference type="InterPro" id="IPR036412">
    <property type="entry name" value="HAD-like_sf"/>
</dbReference>
<dbReference type="InterPro" id="IPR023214">
    <property type="entry name" value="HAD_sf"/>
</dbReference>
<dbReference type="PaxDb" id="2903-EOD18445"/>
<dbReference type="InterPro" id="IPR013783">
    <property type="entry name" value="Ig-like_fold"/>
</dbReference>
<dbReference type="KEGG" id="ehx:EMIHUDRAFT_96160"/>
<protein>
    <recommendedName>
        <fullName evidence="3">Fe2OG dioxygenase domain-containing protein</fullName>
    </recommendedName>
</protein>
<dbReference type="GO" id="GO:0016491">
    <property type="term" value="F:oxidoreductase activity"/>
    <property type="evidence" value="ECO:0007669"/>
    <property type="project" value="UniProtKB-ARBA"/>
</dbReference>
<dbReference type="SUPFAM" id="SSF51197">
    <property type="entry name" value="Clavaminate synthase-like"/>
    <property type="match status" value="1"/>
</dbReference>
<reference evidence="5" key="1">
    <citation type="journal article" date="2013" name="Nature">
        <title>Pan genome of the phytoplankton Emiliania underpins its global distribution.</title>
        <authorList>
            <person name="Read B.A."/>
            <person name="Kegel J."/>
            <person name="Klute M.J."/>
            <person name="Kuo A."/>
            <person name="Lefebvre S.C."/>
            <person name="Maumus F."/>
            <person name="Mayer C."/>
            <person name="Miller J."/>
            <person name="Monier A."/>
            <person name="Salamov A."/>
            <person name="Young J."/>
            <person name="Aguilar M."/>
            <person name="Claverie J.M."/>
            <person name="Frickenhaus S."/>
            <person name="Gonzalez K."/>
            <person name="Herman E.K."/>
            <person name="Lin Y.C."/>
            <person name="Napier J."/>
            <person name="Ogata H."/>
            <person name="Sarno A.F."/>
            <person name="Shmutz J."/>
            <person name="Schroeder D."/>
            <person name="de Vargas C."/>
            <person name="Verret F."/>
            <person name="von Dassow P."/>
            <person name="Valentin K."/>
            <person name="Van de Peer Y."/>
            <person name="Wheeler G."/>
            <person name="Dacks J.B."/>
            <person name="Delwiche C.F."/>
            <person name="Dyhrman S.T."/>
            <person name="Glockner G."/>
            <person name="John U."/>
            <person name="Richards T."/>
            <person name="Worden A.Z."/>
            <person name="Zhang X."/>
            <person name="Grigoriev I.V."/>
            <person name="Allen A.E."/>
            <person name="Bidle K."/>
            <person name="Borodovsky M."/>
            <person name="Bowler C."/>
            <person name="Brownlee C."/>
            <person name="Cock J.M."/>
            <person name="Elias M."/>
            <person name="Gladyshev V.N."/>
            <person name="Groth M."/>
            <person name="Guda C."/>
            <person name="Hadaegh A."/>
            <person name="Iglesias-Rodriguez M.D."/>
            <person name="Jenkins J."/>
            <person name="Jones B.M."/>
            <person name="Lawson T."/>
            <person name="Leese F."/>
            <person name="Lindquist E."/>
            <person name="Lobanov A."/>
            <person name="Lomsadze A."/>
            <person name="Malik S.B."/>
            <person name="Marsh M.E."/>
            <person name="Mackinder L."/>
            <person name="Mock T."/>
            <person name="Mueller-Roeber B."/>
            <person name="Pagarete A."/>
            <person name="Parker M."/>
            <person name="Probert I."/>
            <person name="Quesneville H."/>
            <person name="Raines C."/>
            <person name="Rensing S.A."/>
            <person name="Riano-Pachon D.M."/>
            <person name="Richier S."/>
            <person name="Rokitta S."/>
            <person name="Shiraiwa Y."/>
            <person name="Soanes D.M."/>
            <person name="van der Giezen M."/>
            <person name="Wahlund T.M."/>
            <person name="Williams B."/>
            <person name="Wilson W."/>
            <person name="Wolfe G."/>
            <person name="Wurch L.L."/>
        </authorList>
    </citation>
    <scope>NUCLEOTIDE SEQUENCE</scope>
</reference>
<dbReference type="PANTHER" id="PTHR20883:SF48">
    <property type="entry name" value="ECTOINE DIOXYGENASE"/>
    <property type="match status" value="1"/>
</dbReference>
<feature type="compositionally biased region" description="Basic residues" evidence="2">
    <location>
        <begin position="1184"/>
        <end position="1194"/>
    </location>
</feature>
<sequence length="1276" mass="136050">MTVTARAVVPVTAALPDNVQATYFPPPTPPPSSPSSPPPSPSAPPPPLPPSPPPPPPPPPPPFSPLPPPALPPLPPPPSPPPPPFPFSPEPSPPSPPSPFSPRPEPPPAPPPPSASLPLPPPPPRNRDILPSPPSAPPAAAEFEAASRLPPPSAPCLTFLEGVVIHDRNGDGAYDPSTDEQLAGVALDVSNGAVDRSVTTDSNGYYSQDLEQAGQWTVTIDTSTLGNNSFRPRGANPTTVSPKCGVTTLVDAFYLPSYLTGRLYEVSSKSCALGGTIFEDKNDNQRFDAGFDAYLEGVTVLLSSGDAGLEYSTVTDAAGRYRQEVPAGKWVITIVTSTLGNDQLEQTLGSNPTAVEVCAASESNLAGVSVIVRSVPDLTSGSGSSAPTTVVLTTDSNGSYAQEVTPGNWTVAIQTSILSQSGLVQTLGNNPTRVFVPYGGVGSDQDGFLRPQIDEAVNIDAFAIPSYLEGVVFHDVAGNGAYDPGFDRYLVGVSVTASRGTTTLEMATDVSGYYQFRVAPGDWTVSIDTGTLGNSQFRQVMATHPRVGSLGSGTNPTTVQVPYGSSGSDVKGYTLAPPREDPPAPPLATAGRDPHLIFAHGGRADFRGRDGAYYSVFSAPGLALNIRTEQATFRIGSVTVDGSFITETHLVARVGPRRNRLATASFWARELNKENWGWRVINGTCAGRAFRFGARGSKRCFDFALAMGHSSATFTLRNWSFSVHGNHVYDRISGPQHRLDIGFSAKGDAAARSLPHGLVGQSYSSMMPRHGAVDEYPSMGHFKTSSMAEGAIEGVGAQYELGAPYETRFAFSRFDEADAVLSNFGGAERLEKLSSLLRALEARSVKLYVVSCGVREAIVPHLATVGLLPFFERVYGRECPESVAVAGVKGALIGGLLAPHGWRKEETLLVDDCLEHIRGASAVCETLHCDRRGLQAHEMSHIRGLADGGGGAGGSGAMAVPWLCRGRPTPFPRCIYCAVDAPPFPLSPPAEWLARGFSWTEAHQAAFDAQGFLCLPRFLSRPALDYLRAAFDFTLAHRSDAVHPEWLLGLHEAAEGVCGAHGGCNWMWELATQPALLDMLRRHVGPDVVLFSTQLAFKPPACDGGGEAVPWHVDGDGRCRTVWLPLDDVDEGSGGLMVLPGRHAAGRAPFRRLRTASDVATFRFYHKYSLYEVDVSQAQRRPWAVRKSRRRRRAPTAAAGGRADPAAPAPVAYEMPAGGLSLHHPLLPHCSGPNRSSRPRRVIIMRFQSRTEPLEAEGLVREPCTGVSYEKRSYQL</sequence>
<dbReference type="STRING" id="2903.R1DVC6"/>
<feature type="compositionally biased region" description="Pro residues" evidence="2">
    <location>
        <begin position="24"/>
        <end position="124"/>
    </location>
</feature>
<accession>A0A0D3J4L0</accession>
<dbReference type="AlphaFoldDB" id="A0A0D3J4L0"/>
<dbReference type="InterPro" id="IPR005123">
    <property type="entry name" value="Oxoglu/Fe-dep_dioxygenase_dom"/>
</dbReference>
<dbReference type="RefSeq" id="XP_005770874.1">
    <property type="nucleotide sequence ID" value="XM_005770817.1"/>
</dbReference>
<dbReference type="Gene3D" id="2.60.120.620">
    <property type="entry name" value="q2cbj1_9rhob like domain"/>
    <property type="match status" value="1"/>
</dbReference>
<name>A0A0D3J4L0_EMIH1</name>
<feature type="compositionally biased region" description="Low complexity" evidence="2">
    <location>
        <begin position="138"/>
        <end position="147"/>
    </location>
</feature>
<dbReference type="GeneID" id="19046446"/>
<dbReference type="PRINTS" id="PR01217">
    <property type="entry name" value="PRICHEXTENSN"/>
</dbReference>
<keyword evidence="5" id="KW-1185">Reference proteome</keyword>
<proteinExistence type="predicted"/>
<dbReference type="InterPro" id="IPR008775">
    <property type="entry name" value="Phytyl_CoA_dOase-like"/>
</dbReference>
<dbReference type="Pfam" id="PF05721">
    <property type="entry name" value="PhyH"/>
    <property type="match status" value="1"/>
</dbReference>
<feature type="compositionally biased region" description="Low complexity" evidence="2">
    <location>
        <begin position="1195"/>
        <end position="1208"/>
    </location>
</feature>
<dbReference type="GO" id="GO:0046872">
    <property type="term" value="F:metal ion binding"/>
    <property type="evidence" value="ECO:0007669"/>
    <property type="project" value="UniProtKB-ARBA"/>
</dbReference>
<dbReference type="SUPFAM" id="SSF56784">
    <property type="entry name" value="HAD-like"/>
    <property type="match status" value="1"/>
</dbReference>
<evidence type="ECO:0000313" key="5">
    <source>
        <dbReference type="Proteomes" id="UP000013827"/>
    </source>
</evidence>
<dbReference type="Proteomes" id="UP000013827">
    <property type="component" value="Unassembled WGS sequence"/>
</dbReference>